<name>A0A0M3JIR2_ANISI</name>
<evidence type="ECO:0000313" key="1">
    <source>
        <dbReference type="EMBL" id="VDK28890.1"/>
    </source>
</evidence>
<reference evidence="3" key="1">
    <citation type="submission" date="2017-02" db="UniProtKB">
        <authorList>
            <consortium name="WormBaseParasite"/>
        </authorList>
    </citation>
    <scope>IDENTIFICATION</scope>
</reference>
<dbReference type="Proteomes" id="UP000267096">
    <property type="component" value="Unassembled WGS sequence"/>
</dbReference>
<dbReference type="EMBL" id="UYRR01017373">
    <property type="protein sequence ID" value="VDK28890.1"/>
    <property type="molecule type" value="Genomic_DNA"/>
</dbReference>
<dbReference type="WBParaSite" id="ASIM_0000752801-mRNA-1">
    <property type="protein sequence ID" value="ASIM_0000752801-mRNA-1"/>
    <property type="gene ID" value="ASIM_0000752801"/>
</dbReference>
<organism evidence="3">
    <name type="scientific">Anisakis simplex</name>
    <name type="common">Herring worm</name>
    <dbReference type="NCBI Taxonomy" id="6269"/>
    <lineage>
        <taxon>Eukaryota</taxon>
        <taxon>Metazoa</taxon>
        <taxon>Ecdysozoa</taxon>
        <taxon>Nematoda</taxon>
        <taxon>Chromadorea</taxon>
        <taxon>Rhabditida</taxon>
        <taxon>Spirurina</taxon>
        <taxon>Ascaridomorpha</taxon>
        <taxon>Ascaridoidea</taxon>
        <taxon>Anisakidae</taxon>
        <taxon>Anisakis</taxon>
        <taxon>Anisakis simplex complex</taxon>
    </lineage>
</organism>
<reference evidence="1 2" key="2">
    <citation type="submission" date="2018-11" db="EMBL/GenBank/DDBJ databases">
        <authorList>
            <consortium name="Pathogen Informatics"/>
        </authorList>
    </citation>
    <scope>NUCLEOTIDE SEQUENCE [LARGE SCALE GENOMIC DNA]</scope>
</reference>
<accession>A0A0M3JIR2</accession>
<evidence type="ECO:0000313" key="2">
    <source>
        <dbReference type="Proteomes" id="UP000267096"/>
    </source>
</evidence>
<dbReference type="AlphaFoldDB" id="A0A0M3JIR2"/>
<protein>
    <submittedName>
        <fullName evidence="3">DDE-1 domain-containing protein</fullName>
    </submittedName>
</protein>
<evidence type="ECO:0000313" key="3">
    <source>
        <dbReference type="WBParaSite" id="ASIM_0000752801-mRNA-1"/>
    </source>
</evidence>
<gene>
    <name evidence="1" type="ORF">ASIM_LOCUS7295</name>
</gene>
<proteinExistence type="predicted"/>
<keyword evidence="2" id="KW-1185">Reference proteome</keyword>
<sequence length="92" mass="10672">MCYCSCIRQAESMMNASMALPFTWPGNGLTAHSLRCHLIFFSASIKMKRSIDQLSETWSVANEVDVDKFLRFYKRYRIVTPFSDHENLIEVS</sequence>